<dbReference type="PANTHER" id="PTHR10622">
    <property type="entry name" value="HET DOMAIN-CONTAINING PROTEIN"/>
    <property type="match status" value="1"/>
</dbReference>
<evidence type="ECO:0000313" key="3">
    <source>
        <dbReference type="Proteomes" id="UP001239445"/>
    </source>
</evidence>
<feature type="domain" description="Heterokaryon incompatibility" evidence="1">
    <location>
        <begin position="30"/>
        <end position="118"/>
    </location>
</feature>
<evidence type="ECO:0000313" key="2">
    <source>
        <dbReference type="EMBL" id="KAK1757323.1"/>
    </source>
</evidence>
<dbReference type="PANTHER" id="PTHR10622:SF10">
    <property type="entry name" value="HET DOMAIN-CONTAINING PROTEIN"/>
    <property type="match status" value="1"/>
</dbReference>
<gene>
    <name evidence="2" type="ORF">QBC47DRAFT_279048</name>
</gene>
<dbReference type="InterPro" id="IPR010730">
    <property type="entry name" value="HET"/>
</dbReference>
<proteinExistence type="predicted"/>
<reference evidence="2" key="1">
    <citation type="submission" date="2023-06" db="EMBL/GenBank/DDBJ databases">
        <title>Genome-scale phylogeny and comparative genomics of the fungal order Sordariales.</title>
        <authorList>
            <consortium name="Lawrence Berkeley National Laboratory"/>
            <person name="Hensen N."/>
            <person name="Bonometti L."/>
            <person name="Westerberg I."/>
            <person name="Brannstrom I.O."/>
            <person name="Guillou S."/>
            <person name="Cros-Aarteil S."/>
            <person name="Calhoun S."/>
            <person name="Haridas S."/>
            <person name="Kuo A."/>
            <person name="Mondo S."/>
            <person name="Pangilinan J."/>
            <person name="Riley R."/>
            <person name="Labutti K."/>
            <person name="Andreopoulos B."/>
            <person name="Lipzen A."/>
            <person name="Chen C."/>
            <person name="Yanf M."/>
            <person name="Daum C."/>
            <person name="Ng V."/>
            <person name="Clum A."/>
            <person name="Steindorff A."/>
            <person name="Ohm R."/>
            <person name="Martin F."/>
            <person name="Silar P."/>
            <person name="Natvig D."/>
            <person name="Lalanne C."/>
            <person name="Gautier V."/>
            <person name="Ament-Velasquez S.L."/>
            <person name="Kruys A."/>
            <person name="Hutchinson M.I."/>
            <person name="Powell A.J."/>
            <person name="Barry K."/>
            <person name="Miller A.N."/>
            <person name="Grigoriev I.V."/>
            <person name="Debuchy R."/>
            <person name="Gladieux P."/>
            <person name="Thoren M.H."/>
            <person name="Johannesson H."/>
        </authorList>
    </citation>
    <scope>NUCLEOTIDE SEQUENCE</scope>
    <source>
        <strain evidence="2">PSN4</strain>
    </source>
</reference>
<feature type="non-terminal residue" evidence="2">
    <location>
        <position position="293"/>
    </location>
</feature>
<accession>A0AAJ0BHK2</accession>
<name>A0AAJ0BHK2_9PEZI</name>
<protein>
    <submittedName>
        <fullName evidence="2">Heterokaryon incompatibility protein-domain-containing protein</fullName>
    </submittedName>
</protein>
<evidence type="ECO:0000259" key="1">
    <source>
        <dbReference type="Pfam" id="PF06985"/>
    </source>
</evidence>
<dbReference type="Pfam" id="PF06985">
    <property type="entry name" value="HET"/>
    <property type="match status" value="1"/>
</dbReference>
<comment type="caution">
    <text evidence="2">The sequence shown here is derived from an EMBL/GenBank/DDBJ whole genome shotgun (WGS) entry which is preliminary data.</text>
</comment>
<keyword evidence="3" id="KW-1185">Reference proteome</keyword>
<sequence length="293" mass="33446">MRLLEITNRDPRKVIPRIVNFPGNCEGLRYAILSHTWREEEVTLQDMERGSGPHMKGYNKIAEFYYRARADGFEYVWIDTCCIDKKDSTELHEAINSMFRWYQEAVVCYAYLDDVDEVADSNSTDSEADPIHPFVREPTPRWFTRGWTLQELLAPKEVEFFDKDWNHMGRRSELKEEISMAAGIDPEALVSRSGTWHQYSVAQRMSWAARRTTTREEDGAYCLMGLFGVNMPLVYGEGSGAFKRLQAEIMALSDDLSIFAWMADKGCHPQLPCSDASGLLAPSPRAFAGCRGV</sequence>
<organism evidence="2 3">
    <name type="scientific">Echria macrotheca</name>
    <dbReference type="NCBI Taxonomy" id="438768"/>
    <lineage>
        <taxon>Eukaryota</taxon>
        <taxon>Fungi</taxon>
        <taxon>Dikarya</taxon>
        <taxon>Ascomycota</taxon>
        <taxon>Pezizomycotina</taxon>
        <taxon>Sordariomycetes</taxon>
        <taxon>Sordariomycetidae</taxon>
        <taxon>Sordariales</taxon>
        <taxon>Schizotheciaceae</taxon>
        <taxon>Echria</taxon>
    </lineage>
</organism>
<dbReference type="Proteomes" id="UP001239445">
    <property type="component" value="Unassembled WGS sequence"/>
</dbReference>
<dbReference type="AlphaFoldDB" id="A0AAJ0BHK2"/>
<dbReference type="EMBL" id="MU839830">
    <property type="protein sequence ID" value="KAK1757323.1"/>
    <property type="molecule type" value="Genomic_DNA"/>
</dbReference>